<evidence type="ECO:0008006" key="3">
    <source>
        <dbReference type="Google" id="ProtNLM"/>
    </source>
</evidence>
<evidence type="ECO:0000313" key="2">
    <source>
        <dbReference type="Proteomes" id="UP000007519"/>
    </source>
</evidence>
<dbReference type="SUPFAM" id="SSF56399">
    <property type="entry name" value="ADP-ribosylation"/>
    <property type="match status" value="1"/>
</dbReference>
<sequence>MYLYLLLNTNLPMLAKTITVYHGTSKQDAESILKKGFNRSKGDDHWLGDGVYFFTESATCPQPQEKAEEWAIASAWDNGSYKYTEGAVLMVEVEIPTEDSRFYLDLNTPNGIALFNIIRDRFQKFSFATAKRGFKPKEMFKDGTIINWGRNLLKFDFSLISGDFYVKNKLERIKFFNCRIPNSTFLVVFDTALIKSTKLIKTIPNIDKL</sequence>
<dbReference type="EMBL" id="CP002831">
    <property type="protein sequence ID" value="AFC24785.1"/>
    <property type="molecule type" value="Genomic_DNA"/>
</dbReference>
<dbReference type="KEGG" id="sgn:SGRA_2054"/>
<gene>
    <name evidence="1" type="ordered locus">SGRA_2054</name>
</gene>
<dbReference type="eggNOG" id="ENOG5033GZQ">
    <property type="taxonomic scope" value="Bacteria"/>
</dbReference>
<evidence type="ECO:0000313" key="1">
    <source>
        <dbReference type="EMBL" id="AFC24785.1"/>
    </source>
</evidence>
<accession>H6L2M8</accession>
<dbReference type="STRING" id="984262.SGRA_2054"/>
<dbReference type="Gene3D" id="3.90.175.10">
    <property type="entry name" value="Diphtheria Toxin, domain 1"/>
    <property type="match status" value="1"/>
</dbReference>
<protein>
    <recommendedName>
        <fullName evidence="3">DUF3990 domain-containing protein</fullName>
    </recommendedName>
</protein>
<dbReference type="OrthoDB" id="1099396at2"/>
<organism evidence="1 2">
    <name type="scientific">Saprospira grandis (strain Lewin)</name>
    <dbReference type="NCBI Taxonomy" id="984262"/>
    <lineage>
        <taxon>Bacteria</taxon>
        <taxon>Pseudomonadati</taxon>
        <taxon>Bacteroidota</taxon>
        <taxon>Saprospiria</taxon>
        <taxon>Saprospirales</taxon>
        <taxon>Saprospiraceae</taxon>
        <taxon>Saprospira</taxon>
    </lineage>
</organism>
<dbReference type="Proteomes" id="UP000007519">
    <property type="component" value="Chromosome"/>
</dbReference>
<dbReference type="HOGENOM" id="CLU_1314674_0_0_10"/>
<dbReference type="AlphaFoldDB" id="H6L2M8"/>
<name>H6L2M8_SAPGL</name>
<reference evidence="1 2" key="1">
    <citation type="journal article" date="2012" name="Stand. Genomic Sci.">
        <title>Complete genome sequencing and analysis of Saprospira grandis str. Lewin, a predatory marine bacterium.</title>
        <authorList>
            <person name="Saw J.H."/>
            <person name="Yuryev A."/>
            <person name="Kanbe M."/>
            <person name="Hou S."/>
            <person name="Young A.G."/>
            <person name="Aizawa S."/>
            <person name="Alam M."/>
        </authorList>
    </citation>
    <scope>NUCLEOTIDE SEQUENCE [LARGE SCALE GENOMIC DNA]</scope>
    <source>
        <strain evidence="1 2">Lewin</strain>
    </source>
</reference>
<proteinExistence type="predicted"/>
<keyword evidence="2" id="KW-1185">Reference proteome</keyword>